<keyword evidence="2" id="KW-1185">Reference proteome</keyword>
<name>A0A8J2KAN0_9HEXA</name>
<evidence type="ECO:0000313" key="2">
    <source>
        <dbReference type="Proteomes" id="UP000708208"/>
    </source>
</evidence>
<sequence length="243" mass="26553">MRGKFPSFSLGFGWEIRVITGNGGLFPTSKLYSDRAGRGADPFKELKTFLEGNAVQFRSLDQVVAGSNFDGRSWGGGPQVLSFAGPSLDFNWAKVMCTSKLSSLLDQIGFQVEPRSQVNSRSIETSGQLQFLAKCTFRSRAIPGRPSASSSLVGQTSSAIPDLEIEAWTEETSARTPTAFSRRKKTNGGKSAFTSYCSKSVSMAMALFLWGEQKNLEITLLVTFRANIFPDPIIYVTIGYHTS</sequence>
<comment type="caution">
    <text evidence="1">The sequence shown here is derived from an EMBL/GenBank/DDBJ whole genome shotgun (WGS) entry which is preliminary data.</text>
</comment>
<proteinExistence type="predicted"/>
<dbReference type="AlphaFoldDB" id="A0A8J2KAN0"/>
<organism evidence="1 2">
    <name type="scientific">Allacma fusca</name>
    <dbReference type="NCBI Taxonomy" id="39272"/>
    <lineage>
        <taxon>Eukaryota</taxon>
        <taxon>Metazoa</taxon>
        <taxon>Ecdysozoa</taxon>
        <taxon>Arthropoda</taxon>
        <taxon>Hexapoda</taxon>
        <taxon>Collembola</taxon>
        <taxon>Symphypleona</taxon>
        <taxon>Sminthuridae</taxon>
        <taxon>Allacma</taxon>
    </lineage>
</organism>
<evidence type="ECO:0000313" key="1">
    <source>
        <dbReference type="EMBL" id="CAG7732703.1"/>
    </source>
</evidence>
<gene>
    <name evidence="1" type="ORF">AFUS01_LOCUS21199</name>
</gene>
<dbReference type="Proteomes" id="UP000708208">
    <property type="component" value="Unassembled WGS sequence"/>
</dbReference>
<accession>A0A8J2KAN0</accession>
<reference evidence="1" key="1">
    <citation type="submission" date="2021-06" db="EMBL/GenBank/DDBJ databases">
        <authorList>
            <person name="Hodson N. C."/>
            <person name="Mongue J. A."/>
            <person name="Jaron S. K."/>
        </authorList>
    </citation>
    <scope>NUCLEOTIDE SEQUENCE</scope>
</reference>
<protein>
    <submittedName>
        <fullName evidence="1">Uncharacterized protein</fullName>
    </submittedName>
</protein>
<dbReference type="EMBL" id="CAJVCH010235975">
    <property type="protein sequence ID" value="CAG7732703.1"/>
    <property type="molecule type" value="Genomic_DNA"/>
</dbReference>